<proteinExistence type="inferred from homology"/>
<evidence type="ECO:0000313" key="25">
    <source>
        <dbReference type="Proteomes" id="UP000646548"/>
    </source>
</evidence>
<dbReference type="Pfam" id="PF00617">
    <property type="entry name" value="RasGEF"/>
    <property type="match status" value="1"/>
</dbReference>
<comment type="caution">
    <text evidence="24">The sequence shown here is derived from an EMBL/GenBank/DDBJ whole genome shotgun (WGS) entry which is preliminary data.</text>
</comment>
<evidence type="ECO:0000256" key="3">
    <source>
        <dbReference type="ARBA" id="ARBA00004514"/>
    </source>
</evidence>
<keyword evidence="8" id="KW-0677">Repeat</keyword>
<name>A0A834FEE1_ORYME</name>
<dbReference type="PROSITE" id="PS50212">
    <property type="entry name" value="RASGEF_NTER"/>
    <property type="match status" value="1"/>
</dbReference>
<dbReference type="InterPro" id="IPR008937">
    <property type="entry name" value="Ras-like_GEF"/>
</dbReference>
<dbReference type="FunFam" id="1.10.238.10:FF:000051">
    <property type="entry name" value="Ras guanyl-releasing protein 3 isoform 1"/>
    <property type="match status" value="1"/>
</dbReference>
<keyword evidence="10" id="KW-0221">Differentiation</keyword>
<dbReference type="InterPro" id="IPR000651">
    <property type="entry name" value="Ras-like_Gua-exchang_fac_N"/>
</dbReference>
<dbReference type="GO" id="GO:0005789">
    <property type="term" value="C:endoplasmic reticulum membrane"/>
    <property type="evidence" value="ECO:0007669"/>
    <property type="project" value="UniProtKB-SubCell"/>
</dbReference>
<keyword evidence="6 18" id="KW-0344">Guanine-nucleotide releasing factor</keyword>
<evidence type="ECO:0000256" key="9">
    <source>
        <dbReference type="ARBA" id="ARBA00022771"/>
    </source>
</evidence>
<dbReference type="GO" id="GO:0005085">
    <property type="term" value="F:guanyl-nucleotide exchange factor activity"/>
    <property type="evidence" value="ECO:0007669"/>
    <property type="project" value="UniProtKB-KW"/>
</dbReference>
<keyword evidence="11" id="KW-0256">Endoplasmic reticulum</keyword>
<evidence type="ECO:0000259" key="23">
    <source>
        <dbReference type="PROSITE" id="PS50222"/>
    </source>
</evidence>
<dbReference type="FunFam" id="1.10.840.10:FF:000003">
    <property type="entry name" value="Ras guanyl-releasing protein 3 isoform 1"/>
    <property type="match status" value="1"/>
</dbReference>
<dbReference type="AlphaFoldDB" id="A0A834FEE1"/>
<gene>
    <name evidence="24" type="ORF">FQA47_022635</name>
</gene>
<evidence type="ECO:0000259" key="22">
    <source>
        <dbReference type="PROSITE" id="PS50212"/>
    </source>
</evidence>
<dbReference type="Gene3D" id="1.10.238.10">
    <property type="entry name" value="EF-hand"/>
    <property type="match status" value="1"/>
</dbReference>
<keyword evidence="12" id="KW-0862">Zinc</keyword>
<dbReference type="InterPro" id="IPR046349">
    <property type="entry name" value="C1-like_sf"/>
</dbReference>
<evidence type="ECO:0000256" key="15">
    <source>
        <dbReference type="ARBA" id="ARBA00023054"/>
    </source>
</evidence>
<keyword evidence="15" id="KW-0175">Coiled coil</keyword>
<evidence type="ECO:0000256" key="6">
    <source>
        <dbReference type="ARBA" id="ARBA00022658"/>
    </source>
</evidence>
<dbReference type="GO" id="GO:0008270">
    <property type="term" value="F:zinc ion binding"/>
    <property type="evidence" value="ECO:0007669"/>
    <property type="project" value="UniProtKB-KW"/>
</dbReference>
<dbReference type="GO" id="GO:0030154">
    <property type="term" value="P:cell differentiation"/>
    <property type="evidence" value="ECO:0007669"/>
    <property type="project" value="UniProtKB-KW"/>
</dbReference>
<evidence type="ECO:0000256" key="1">
    <source>
        <dbReference type="ARBA" id="ARBA00004395"/>
    </source>
</evidence>
<evidence type="ECO:0000256" key="19">
    <source>
        <dbReference type="SAM" id="MobiDB-lite"/>
    </source>
</evidence>
<dbReference type="InterPro" id="IPR018247">
    <property type="entry name" value="EF_Hand_1_Ca_BS"/>
</dbReference>
<feature type="region of interest" description="Disordered" evidence="19">
    <location>
        <begin position="19"/>
        <end position="70"/>
    </location>
</feature>
<keyword evidence="7" id="KW-0479">Metal-binding</keyword>
<comment type="subcellular location">
    <subcellularLocation>
        <location evidence="3">Cytoplasm</location>
        <location evidence="3">Cytosol</location>
    </subcellularLocation>
    <subcellularLocation>
        <location evidence="2">Endoplasmic reticulum membrane</location>
        <topology evidence="2">Peripheral membrane protein</topology>
    </subcellularLocation>
    <subcellularLocation>
        <location evidence="1">Golgi apparatus membrane</location>
        <topology evidence="1">Peripheral membrane protein</topology>
    </subcellularLocation>
</comment>
<keyword evidence="14" id="KW-0333">Golgi apparatus</keyword>
<organism evidence="24 25">
    <name type="scientific">Oryzias melastigma</name>
    <name type="common">Marine medaka</name>
    <dbReference type="NCBI Taxonomy" id="30732"/>
    <lineage>
        <taxon>Eukaryota</taxon>
        <taxon>Metazoa</taxon>
        <taxon>Chordata</taxon>
        <taxon>Craniata</taxon>
        <taxon>Vertebrata</taxon>
        <taxon>Euteleostomi</taxon>
        <taxon>Actinopterygii</taxon>
        <taxon>Neopterygii</taxon>
        <taxon>Teleostei</taxon>
        <taxon>Neoteleostei</taxon>
        <taxon>Acanthomorphata</taxon>
        <taxon>Ovalentaria</taxon>
        <taxon>Atherinomorphae</taxon>
        <taxon>Beloniformes</taxon>
        <taxon>Adrianichthyidae</taxon>
        <taxon>Oryziinae</taxon>
        <taxon>Oryzias</taxon>
    </lineage>
</organism>
<dbReference type="InterPro" id="IPR002219">
    <property type="entry name" value="PKC_DAG/PE"/>
</dbReference>
<dbReference type="SMART" id="SM00147">
    <property type="entry name" value="RasGEF"/>
    <property type="match status" value="1"/>
</dbReference>
<dbReference type="CDD" id="cd00155">
    <property type="entry name" value="RasGEF"/>
    <property type="match status" value="1"/>
</dbReference>
<dbReference type="Pfam" id="PF00618">
    <property type="entry name" value="RasGEF_N"/>
    <property type="match status" value="1"/>
</dbReference>
<evidence type="ECO:0000256" key="4">
    <source>
        <dbReference type="ARBA" id="ARBA00009566"/>
    </source>
</evidence>
<dbReference type="SUPFAM" id="SSF47473">
    <property type="entry name" value="EF-hand"/>
    <property type="match status" value="1"/>
</dbReference>
<dbReference type="Gene3D" id="1.10.840.10">
    <property type="entry name" value="Ras guanine-nucleotide exchange factors catalytic domain"/>
    <property type="match status" value="1"/>
</dbReference>
<dbReference type="GO" id="GO:0005509">
    <property type="term" value="F:calcium ion binding"/>
    <property type="evidence" value="ECO:0007669"/>
    <property type="project" value="InterPro"/>
</dbReference>
<feature type="compositionally biased region" description="Basic and acidic residues" evidence="19">
    <location>
        <begin position="29"/>
        <end position="38"/>
    </location>
</feature>
<dbReference type="InterPro" id="IPR001895">
    <property type="entry name" value="RASGEF_cat_dom"/>
</dbReference>
<dbReference type="PANTHER" id="PTHR23113">
    <property type="entry name" value="GUANINE NUCLEOTIDE EXCHANGE FACTOR"/>
    <property type="match status" value="1"/>
</dbReference>
<evidence type="ECO:0000313" key="24">
    <source>
        <dbReference type="EMBL" id="KAF6731616.1"/>
    </source>
</evidence>
<dbReference type="SUPFAM" id="SSF57889">
    <property type="entry name" value="Cysteine-rich domain"/>
    <property type="match status" value="1"/>
</dbReference>
<dbReference type="InterPro" id="IPR002048">
    <property type="entry name" value="EF_hand_dom"/>
</dbReference>
<feature type="domain" description="Ras-GEF" evidence="20">
    <location>
        <begin position="233"/>
        <end position="464"/>
    </location>
</feature>
<evidence type="ECO:0000256" key="11">
    <source>
        <dbReference type="ARBA" id="ARBA00022824"/>
    </source>
</evidence>
<feature type="domain" description="EF-hand" evidence="23">
    <location>
        <begin position="498"/>
        <end position="533"/>
    </location>
</feature>
<dbReference type="CDD" id="cd06224">
    <property type="entry name" value="REM"/>
    <property type="match status" value="1"/>
</dbReference>
<dbReference type="Proteomes" id="UP000646548">
    <property type="component" value="Unassembled WGS sequence"/>
</dbReference>
<dbReference type="InterPro" id="IPR036964">
    <property type="entry name" value="RASGEF_cat_dom_sf"/>
</dbReference>
<sequence>MDSLVQPLVAQYLAMGCQSKENQSESAPTEEKGKDDVRVTGCTSGKSRVSPPGRNHRFHKFSPIQTPPGKPGMSLGHLAKGATWEELIQACLQCFDTDGDLRGNSHLLNVTLTMHRLLMSSSDLLDKLATLYPSSTPTASRRILRQPTQCQKICYFIRHWIQEFWIMFRLHHSLSDKLDEFRDLIKEQGQEHLCSLLDTKWINERDWSWKPSQKIKANYSKKRKVSLLFDHLEPSELADHLTYLEFKSFCRISFLDFQNYMQSCCMKDIPVLERSIALCNGISQWVQLMVLSRPTAQLRAEVFTKFIHVAQSLHHMHNYNTLMAVVGGLCHSSISRLKDTTSHVPSEVTKVLNEMTDLLSSCRNYDNYRHAYSKCSGFKIPILGVHLKDLITVNEAMSDYVEDNKVNVHKLQVLYNHINELIQLQQIPPRLDANKDLVHLLTLSLDLYYSEDEIYELSYTREPKNCKAPPSTPSKPPVCVDWASGVAPKPDPRTISKHVQRMVDSVFKNYDHDENGFISHEDFEKIAASFPFSFCVMDKEKEGLVNREEITAYFMRASVICSKLGLGFVHNFQETTYMKPTFCDNCSGFLWGVIKQGYRCKGNH</sequence>
<feature type="domain" description="N-terminal Ras-GEF" evidence="22">
    <location>
        <begin position="75"/>
        <end position="205"/>
    </location>
</feature>
<dbReference type="GO" id="GO:0007265">
    <property type="term" value="P:Ras protein signal transduction"/>
    <property type="evidence" value="ECO:0007669"/>
    <property type="project" value="TreeGrafter"/>
</dbReference>
<dbReference type="InterPro" id="IPR023578">
    <property type="entry name" value="Ras_GEF_dom_sf"/>
</dbReference>
<evidence type="ECO:0000259" key="21">
    <source>
        <dbReference type="PROSITE" id="PS50081"/>
    </source>
</evidence>
<protein>
    <recommendedName>
        <fullName evidence="17">RAS guanyl-releasing protein 1</fullName>
    </recommendedName>
</protein>
<accession>A0A834FEE1</accession>
<feature type="domain" description="Phorbol-ester/DAG-type" evidence="21">
    <location>
        <begin position="569"/>
        <end position="604"/>
    </location>
</feature>
<evidence type="ECO:0000256" key="8">
    <source>
        <dbReference type="ARBA" id="ARBA00022737"/>
    </source>
</evidence>
<dbReference type="GO" id="GO:0005886">
    <property type="term" value="C:plasma membrane"/>
    <property type="evidence" value="ECO:0007669"/>
    <property type="project" value="TreeGrafter"/>
</dbReference>
<keyword evidence="5" id="KW-0963">Cytoplasm</keyword>
<dbReference type="PROSITE" id="PS50081">
    <property type="entry name" value="ZF_DAG_PE_2"/>
    <property type="match status" value="1"/>
</dbReference>
<evidence type="ECO:0000256" key="10">
    <source>
        <dbReference type="ARBA" id="ARBA00022782"/>
    </source>
</evidence>
<dbReference type="EMBL" id="WKFB01000208">
    <property type="protein sequence ID" value="KAF6731616.1"/>
    <property type="molecule type" value="Genomic_DNA"/>
</dbReference>
<keyword evidence="13" id="KW-0106">Calcium</keyword>
<evidence type="ECO:0000256" key="12">
    <source>
        <dbReference type="ARBA" id="ARBA00022833"/>
    </source>
</evidence>
<reference evidence="24" key="1">
    <citation type="journal article" name="BMC Genomics">
        <title>Long-read sequencing and de novo genome assembly of marine medaka (Oryzias melastigma).</title>
        <authorList>
            <person name="Liang P."/>
            <person name="Saqib H.S.A."/>
            <person name="Ni X."/>
            <person name="Shen Y."/>
        </authorList>
    </citation>
    <scope>NUCLEOTIDE SEQUENCE</scope>
    <source>
        <strain evidence="24">Bigg-433</strain>
    </source>
</reference>
<dbReference type="SMART" id="SM00229">
    <property type="entry name" value="RasGEFN"/>
    <property type="match status" value="1"/>
</dbReference>
<evidence type="ECO:0000256" key="16">
    <source>
        <dbReference type="ARBA" id="ARBA00023136"/>
    </source>
</evidence>
<dbReference type="PROSITE" id="PS50009">
    <property type="entry name" value="RASGEF_CAT"/>
    <property type="match status" value="1"/>
</dbReference>
<evidence type="ECO:0000256" key="18">
    <source>
        <dbReference type="PROSITE-ProRule" id="PRU00168"/>
    </source>
</evidence>
<evidence type="ECO:0000256" key="7">
    <source>
        <dbReference type="ARBA" id="ARBA00022723"/>
    </source>
</evidence>
<evidence type="ECO:0000259" key="20">
    <source>
        <dbReference type="PROSITE" id="PS50009"/>
    </source>
</evidence>
<dbReference type="PROSITE" id="PS00018">
    <property type="entry name" value="EF_HAND_1"/>
    <property type="match status" value="1"/>
</dbReference>
<evidence type="ECO:0000256" key="14">
    <source>
        <dbReference type="ARBA" id="ARBA00023034"/>
    </source>
</evidence>
<dbReference type="Gene3D" id="3.30.60.20">
    <property type="match status" value="1"/>
</dbReference>
<keyword evidence="16" id="KW-0472">Membrane</keyword>
<dbReference type="SUPFAM" id="SSF48366">
    <property type="entry name" value="Ras GEF"/>
    <property type="match status" value="1"/>
</dbReference>
<dbReference type="Pfam" id="PF00130">
    <property type="entry name" value="C1_1"/>
    <property type="match status" value="1"/>
</dbReference>
<dbReference type="GO" id="GO:0000139">
    <property type="term" value="C:Golgi membrane"/>
    <property type="evidence" value="ECO:0007669"/>
    <property type="project" value="UniProtKB-SubCell"/>
</dbReference>
<evidence type="ECO:0000256" key="2">
    <source>
        <dbReference type="ARBA" id="ARBA00004406"/>
    </source>
</evidence>
<dbReference type="InterPro" id="IPR011992">
    <property type="entry name" value="EF-hand-dom_pair"/>
</dbReference>
<evidence type="ECO:0000256" key="13">
    <source>
        <dbReference type="ARBA" id="ARBA00022837"/>
    </source>
</evidence>
<comment type="similarity">
    <text evidence="4">Belongs to the RASGRP family.</text>
</comment>
<dbReference type="Gene3D" id="1.20.870.10">
    <property type="entry name" value="Son of sevenless (SoS) protein Chain: S domain 1"/>
    <property type="match status" value="1"/>
</dbReference>
<dbReference type="GO" id="GO:0005829">
    <property type="term" value="C:cytosol"/>
    <property type="evidence" value="ECO:0007669"/>
    <property type="project" value="UniProtKB-SubCell"/>
</dbReference>
<keyword evidence="9" id="KW-0863">Zinc-finger</keyword>
<evidence type="ECO:0000256" key="17">
    <source>
        <dbReference type="ARBA" id="ARBA00041172"/>
    </source>
</evidence>
<dbReference type="PROSITE" id="PS50222">
    <property type="entry name" value="EF_HAND_2"/>
    <property type="match status" value="1"/>
</dbReference>
<evidence type="ECO:0000256" key="5">
    <source>
        <dbReference type="ARBA" id="ARBA00022490"/>
    </source>
</evidence>
<dbReference type="PANTHER" id="PTHR23113:SF174">
    <property type="entry name" value="RAS GUANYL-RELEASING PROTEIN 1"/>
    <property type="match status" value="1"/>
</dbReference>